<evidence type="ECO:0000259" key="3">
    <source>
        <dbReference type="PROSITE" id="PS51755"/>
    </source>
</evidence>
<dbReference type="Pfam" id="PF25872">
    <property type="entry name" value="HTH_77"/>
    <property type="match status" value="1"/>
</dbReference>
<dbReference type="PRINTS" id="PR00364">
    <property type="entry name" value="DISEASERSIST"/>
</dbReference>
<dbReference type="SMART" id="SM00382">
    <property type="entry name" value="AAA"/>
    <property type="match status" value="1"/>
</dbReference>
<reference evidence="4" key="1">
    <citation type="submission" date="2022-04" db="EMBL/GenBank/DDBJ databases">
        <title>Roseomonas acroporae sp. nov., isolated from coral Acropora digitifera.</title>
        <authorList>
            <person name="Sun H."/>
        </authorList>
    </citation>
    <scope>NUCLEOTIDE SEQUENCE</scope>
    <source>
        <strain evidence="4">NAR14</strain>
    </source>
</reference>
<evidence type="ECO:0000256" key="1">
    <source>
        <dbReference type="ARBA" id="ARBA00023125"/>
    </source>
</evidence>
<keyword evidence="5" id="KW-1185">Reference proteome</keyword>
<dbReference type="GO" id="GO:0006355">
    <property type="term" value="P:regulation of DNA-templated transcription"/>
    <property type="evidence" value="ECO:0007669"/>
    <property type="project" value="InterPro"/>
</dbReference>
<evidence type="ECO:0000256" key="2">
    <source>
        <dbReference type="PROSITE-ProRule" id="PRU01091"/>
    </source>
</evidence>
<dbReference type="Gene3D" id="3.40.50.300">
    <property type="entry name" value="P-loop containing nucleotide triphosphate hydrolases"/>
    <property type="match status" value="1"/>
</dbReference>
<proteinExistence type="predicted"/>
<dbReference type="EMBL" id="JALPRX010000140">
    <property type="protein sequence ID" value="MCK8787722.1"/>
    <property type="molecule type" value="Genomic_DNA"/>
</dbReference>
<dbReference type="CDD" id="cd00383">
    <property type="entry name" value="trans_reg_C"/>
    <property type="match status" value="1"/>
</dbReference>
<evidence type="ECO:0000313" key="4">
    <source>
        <dbReference type="EMBL" id="MCK8787722.1"/>
    </source>
</evidence>
<feature type="domain" description="OmpR/PhoB-type" evidence="3">
    <location>
        <begin position="13"/>
        <end position="111"/>
    </location>
</feature>
<dbReference type="GO" id="GO:0000160">
    <property type="term" value="P:phosphorelay signal transduction system"/>
    <property type="evidence" value="ECO:0007669"/>
    <property type="project" value="InterPro"/>
</dbReference>
<name>A0A9X2BWI7_9PROT</name>
<dbReference type="PANTHER" id="PTHR47691">
    <property type="entry name" value="REGULATOR-RELATED"/>
    <property type="match status" value="1"/>
</dbReference>
<dbReference type="SMART" id="SM00862">
    <property type="entry name" value="Trans_reg_C"/>
    <property type="match status" value="1"/>
</dbReference>
<organism evidence="4 5">
    <name type="scientific">Roseomonas acroporae</name>
    <dbReference type="NCBI Taxonomy" id="2937791"/>
    <lineage>
        <taxon>Bacteria</taxon>
        <taxon>Pseudomonadati</taxon>
        <taxon>Pseudomonadota</taxon>
        <taxon>Alphaproteobacteria</taxon>
        <taxon>Acetobacterales</taxon>
        <taxon>Roseomonadaceae</taxon>
        <taxon>Roseomonas</taxon>
    </lineage>
</organism>
<dbReference type="PANTHER" id="PTHR47691:SF3">
    <property type="entry name" value="HTH-TYPE TRANSCRIPTIONAL REGULATOR RV0890C-RELATED"/>
    <property type="match status" value="1"/>
</dbReference>
<sequence length="954" mass="102518">MPEAFAGSGPAARRAFRFGPFRFQPAEQRLTEAGQEVRVGSRALAILGALLEQSGTPVGKEALIAQVWPRTHVEEINLRVHVSALRRALGDGRDGRRYLHTVSGRGYQFVGQVVVEETPTGPVAAAPASMLPLPLGRVIGRNEVIVMTMQQLRRRRFVTIVGPGGIGKTTVALAAAERLAAAFPGGVHLVDLTPIQDDGRVAAAVAAALGIARYAEDALPGILAFLRDSRVLLVLDNCERVVGGAAALAEQVLRRAPGAHILATSRERLRAEGEHMLRLPVLAVPPLSATLTAERLQDYASVQLFVERAAAANEAFRLRDEDAPVLAAICHRLDGIALAIELAAGHMAVTDLASLGALLEDRFRLTALGRRTALPRHRTLRTVIDWSYETLGDEERAVLRRLAVFEGMITLEATLAVLADDTMPRERIVASLASLVDKSLVTAEIGDAGVRYKLLDTTRAYALERLAEAGELGDAARRHAAHYLALATEVGAEWARQNTARWLIDTFAPHLGNLRAALDWAFSPRGDDDLAIGLSLAGIPLMFELAPVDEIRRRASRALDRIAALGRDLPAAALRLRAACGVAMMYNPGPVAETARCWERVLSIATTLDDVELQARACWGLWTVHVYGARPALALTYAEWWRGFGRRQGSDVKALLADRITGTALHYLGQQRQALALLEGMAERYVLYRHHWFTLGFEIDHGAMARVIAARAHWILGRPALARRAAEAGTRPVLAQGYPIGCCYVLCEAAFPVAVLVGDLAAAETALAALEGWADHNGLAIWQAAARCCRLALDGLRGRPLDADAVARALAAMRATGFTTHLSWLSGLLAETLGGQGWPEAGLQLVNAALDAAAAGDEGWCRAELLRVRAELRAWAQDIPLAGSAGEDLRDALDLARRQEANGWALRIAVSRARLARTAAERAGSLDLLAATLATFGEGEETADLLAARGLLAT</sequence>
<dbReference type="SUPFAM" id="SSF52540">
    <property type="entry name" value="P-loop containing nucleoside triphosphate hydrolases"/>
    <property type="match status" value="1"/>
</dbReference>
<protein>
    <submittedName>
        <fullName evidence="4">Helix-turn-helix transcriptional regulator</fullName>
    </submittedName>
</protein>
<dbReference type="Gene3D" id="1.10.10.10">
    <property type="entry name" value="Winged helix-like DNA-binding domain superfamily/Winged helix DNA-binding domain"/>
    <property type="match status" value="1"/>
</dbReference>
<feature type="DNA-binding region" description="OmpR/PhoB-type" evidence="2">
    <location>
        <begin position="13"/>
        <end position="111"/>
    </location>
</feature>
<dbReference type="PROSITE" id="PS51755">
    <property type="entry name" value="OMPR_PHOB"/>
    <property type="match status" value="1"/>
</dbReference>
<dbReference type="InterPro" id="IPR016032">
    <property type="entry name" value="Sig_transdc_resp-reg_C-effctor"/>
</dbReference>
<dbReference type="InterPro" id="IPR058852">
    <property type="entry name" value="HTH_77"/>
</dbReference>
<accession>A0A9X2BWI7</accession>
<dbReference type="Proteomes" id="UP001139516">
    <property type="component" value="Unassembled WGS sequence"/>
</dbReference>
<dbReference type="Pfam" id="PF00486">
    <property type="entry name" value="Trans_reg_C"/>
    <property type="match status" value="1"/>
</dbReference>
<evidence type="ECO:0000313" key="5">
    <source>
        <dbReference type="Proteomes" id="UP001139516"/>
    </source>
</evidence>
<keyword evidence="1 2" id="KW-0238">DNA-binding</keyword>
<dbReference type="InterPro" id="IPR036388">
    <property type="entry name" value="WH-like_DNA-bd_sf"/>
</dbReference>
<dbReference type="AlphaFoldDB" id="A0A9X2BWI7"/>
<gene>
    <name evidence="4" type="ORF">M0638_25485</name>
</gene>
<dbReference type="SUPFAM" id="SSF46894">
    <property type="entry name" value="C-terminal effector domain of the bipartite response regulators"/>
    <property type="match status" value="1"/>
</dbReference>
<dbReference type="InterPro" id="IPR001867">
    <property type="entry name" value="OmpR/PhoB-type_DNA-bd"/>
</dbReference>
<comment type="caution">
    <text evidence="4">The sequence shown here is derived from an EMBL/GenBank/DDBJ whole genome shotgun (WGS) entry which is preliminary data.</text>
</comment>
<dbReference type="InterPro" id="IPR003593">
    <property type="entry name" value="AAA+_ATPase"/>
</dbReference>
<dbReference type="GO" id="GO:0003677">
    <property type="term" value="F:DNA binding"/>
    <property type="evidence" value="ECO:0007669"/>
    <property type="project" value="UniProtKB-UniRule"/>
</dbReference>
<dbReference type="InterPro" id="IPR027417">
    <property type="entry name" value="P-loop_NTPase"/>
</dbReference>
<dbReference type="RefSeq" id="WP_248669770.1">
    <property type="nucleotide sequence ID" value="NZ_JALPRX010000140.1"/>
</dbReference>